<dbReference type="RefSeq" id="XP_021870841.1">
    <property type="nucleotide sequence ID" value="XM_022018951.1"/>
</dbReference>
<dbReference type="EMBL" id="NBSH01000007">
    <property type="protein sequence ID" value="ORX36772.1"/>
    <property type="molecule type" value="Genomic_DNA"/>
</dbReference>
<dbReference type="Proteomes" id="UP000193218">
    <property type="component" value="Unassembled WGS sequence"/>
</dbReference>
<keyword evidence="4" id="KW-1185">Reference proteome</keyword>
<feature type="region of interest" description="Disordered" evidence="1">
    <location>
        <begin position="314"/>
        <end position="374"/>
    </location>
</feature>
<gene>
    <name evidence="3" type="ORF">BD324DRAFT_675372</name>
</gene>
<dbReference type="Gene3D" id="3.40.50.720">
    <property type="entry name" value="NAD(P)-binding Rossmann-like Domain"/>
    <property type="match status" value="1"/>
</dbReference>
<dbReference type="PANTHER" id="PTHR12126:SF11">
    <property type="entry name" value="NADH DEHYDROGENASE [UBIQUINONE] 1 ALPHA SUBCOMPLEX SUBUNIT 9, MITOCHONDRIAL"/>
    <property type="match status" value="1"/>
</dbReference>
<dbReference type="AlphaFoldDB" id="A0A1Y1UFH4"/>
<feature type="domain" description="NAD-dependent epimerase/dehydratase" evidence="2">
    <location>
        <begin position="23"/>
        <end position="219"/>
    </location>
</feature>
<protein>
    <recommendedName>
        <fullName evidence="2">NAD-dependent epimerase/dehydratase domain-containing protein</fullName>
    </recommendedName>
</protein>
<dbReference type="InParanoid" id="A0A1Y1UFH4"/>
<comment type="caution">
    <text evidence="3">The sequence shown here is derived from an EMBL/GenBank/DDBJ whole genome shotgun (WGS) entry which is preliminary data.</text>
</comment>
<dbReference type="InterPro" id="IPR001509">
    <property type="entry name" value="Epimerase_deHydtase"/>
</dbReference>
<dbReference type="OrthoDB" id="275457at2759"/>
<dbReference type="CDD" id="cd05271">
    <property type="entry name" value="NDUFA9_like_SDR_a"/>
    <property type="match status" value="1"/>
</dbReference>
<dbReference type="Pfam" id="PF01370">
    <property type="entry name" value="Epimerase"/>
    <property type="match status" value="1"/>
</dbReference>
<dbReference type="SUPFAM" id="SSF51735">
    <property type="entry name" value="NAD(P)-binding Rossmann-fold domains"/>
    <property type="match status" value="1"/>
</dbReference>
<organism evidence="3 4">
    <name type="scientific">Kockovaella imperatae</name>
    <dbReference type="NCBI Taxonomy" id="4999"/>
    <lineage>
        <taxon>Eukaryota</taxon>
        <taxon>Fungi</taxon>
        <taxon>Dikarya</taxon>
        <taxon>Basidiomycota</taxon>
        <taxon>Agaricomycotina</taxon>
        <taxon>Tremellomycetes</taxon>
        <taxon>Tremellales</taxon>
        <taxon>Cuniculitremaceae</taxon>
        <taxon>Kockovaella</taxon>
    </lineage>
</organism>
<sequence length="374" mass="40390">MLSRRLASTSAVGRSSSRKIVLVGAGFLASYIAKALVIDPKNRIVLVSRHPEKLHHRLTHLGSQILPPVSYDLSSTNTAPLKDVLKDADAVVSMVGLLSASASQMVEIQQRGAERVLQAAMDQGVKRKVLISAIGSDSNGETPYARTKAAAEKAFLSADPTSTIIRPSIIFGPGDSFFTRFASLAKFLPFLPVFGGGTTKFQPVYAGDVARAVEIACRDDPEVIKRVGGKVIEAGGPRVMPYKEIMKLTLKYSGLEGRRLILSLPYWVGMIQGFFLEKLPESLFTLTRDQVKQLKRDNVVTPGPDENAFQNLLASFPPPGPSSAPTASGANLRSVEESLPTYLGSRTPTESGKRTHGRGSSLNEDQVRQMSKGR</sequence>
<reference evidence="3 4" key="1">
    <citation type="submission" date="2017-03" db="EMBL/GenBank/DDBJ databases">
        <title>Widespread Adenine N6-methylation of Active Genes in Fungi.</title>
        <authorList>
            <consortium name="DOE Joint Genome Institute"/>
            <person name="Mondo S.J."/>
            <person name="Dannebaum R.O."/>
            <person name="Kuo R.C."/>
            <person name="Louie K.B."/>
            <person name="Bewick A.J."/>
            <person name="Labutti K."/>
            <person name="Haridas S."/>
            <person name="Kuo A."/>
            <person name="Salamov A."/>
            <person name="Ahrendt S.R."/>
            <person name="Lau R."/>
            <person name="Bowen B.P."/>
            <person name="Lipzen A."/>
            <person name="Sullivan W."/>
            <person name="Andreopoulos W.B."/>
            <person name="Clum A."/>
            <person name="Lindquist E."/>
            <person name="Daum C."/>
            <person name="Northen T.R."/>
            <person name="Ramamoorthy G."/>
            <person name="Schmitz R.J."/>
            <person name="Gryganskyi A."/>
            <person name="Culley D."/>
            <person name="Magnuson J."/>
            <person name="James T.Y."/>
            <person name="O'Malley M.A."/>
            <person name="Stajich J.E."/>
            <person name="Spatafora J.W."/>
            <person name="Visel A."/>
            <person name="Grigoriev I.V."/>
        </authorList>
    </citation>
    <scope>NUCLEOTIDE SEQUENCE [LARGE SCALE GENOMIC DNA]</scope>
    <source>
        <strain evidence="3 4">NRRL Y-17943</strain>
    </source>
</reference>
<dbReference type="InterPro" id="IPR036291">
    <property type="entry name" value="NAD(P)-bd_dom_sf"/>
</dbReference>
<evidence type="ECO:0000259" key="2">
    <source>
        <dbReference type="Pfam" id="PF01370"/>
    </source>
</evidence>
<evidence type="ECO:0000313" key="3">
    <source>
        <dbReference type="EMBL" id="ORX36772.1"/>
    </source>
</evidence>
<dbReference type="PANTHER" id="PTHR12126">
    <property type="entry name" value="NADH-UBIQUINONE OXIDOREDUCTASE 39 KDA SUBUNIT-RELATED"/>
    <property type="match status" value="1"/>
</dbReference>
<dbReference type="STRING" id="4999.A0A1Y1UFH4"/>
<evidence type="ECO:0000313" key="4">
    <source>
        <dbReference type="Proteomes" id="UP000193218"/>
    </source>
</evidence>
<evidence type="ECO:0000256" key="1">
    <source>
        <dbReference type="SAM" id="MobiDB-lite"/>
    </source>
</evidence>
<accession>A0A1Y1UFH4</accession>
<dbReference type="GO" id="GO:0005739">
    <property type="term" value="C:mitochondrion"/>
    <property type="evidence" value="ECO:0007669"/>
    <property type="project" value="TreeGrafter"/>
</dbReference>
<dbReference type="InterPro" id="IPR051207">
    <property type="entry name" value="ComplexI_NDUFA9_subunit"/>
</dbReference>
<dbReference type="GeneID" id="33560760"/>
<dbReference type="GO" id="GO:0044877">
    <property type="term" value="F:protein-containing complex binding"/>
    <property type="evidence" value="ECO:0007669"/>
    <property type="project" value="TreeGrafter"/>
</dbReference>
<proteinExistence type="predicted"/>
<name>A0A1Y1UFH4_9TREE</name>